<dbReference type="Pfam" id="PF02585">
    <property type="entry name" value="PIG-L"/>
    <property type="match status" value="1"/>
</dbReference>
<dbReference type="InterPro" id="IPR024078">
    <property type="entry name" value="LmbE-like_dom_sf"/>
</dbReference>
<reference evidence="1" key="1">
    <citation type="submission" date="2020-02" db="EMBL/GenBank/DDBJ databases">
        <authorList>
            <person name="Meier V. D."/>
        </authorList>
    </citation>
    <scope>NUCLEOTIDE SEQUENCE</scope>
    <source>
        <strain evidence="1">AVDCRST_MAG63</strain>
    </source>
</reference>
<dbReference type="PANTHER" id="PTHR12993:SF30">
    <property type="entry name" value="N-ACETYL-ALPHA-D-GLUCOSAMINYL L-MALATE DEACETYLASE 1"/>
    <property type="match status" value="1"/>
</dbReference>
<dbReference type="EMBL" id="CADCTO010000118">
    <property type="protein sequence ID" value="CAA9229061.1"/>
    <property type="molecule type" value="Genomic_DNA"/>
</dbReference>
<organism evidence="1">
    <name type="scientific">uncultured Armatimonadetes bacterium</name>
    <dbReference type="NCBI Taxonomy" id="157466"/>
    <lineage>
        <taxon>Bacteria</taxon>
        <taxon>Bacillati</taxon>
        <taxon>Armatimonadota</taxon>
        <taxon>environmental samples</taxon>
    </lineage>
</organism>
<evidence type="ECO:0000313" key="1">
    <source>
        <dbReference type="EMBL" id="CAA9229061.1"/>
    </source>
</evidence>
<dbReference type="AlphaFoldDB" id="A0A6J4HRJ1"/>
<evidence type="ECO:0008006" key="2">
    <source>
        <dbReference type="Google" id="ProtNLM"/>
    </source>
</evidence>
<dbReference type="SUPFAM" id="SSF102588">
    <property type="entry name" value="LmbE-like"/>
    <property type="match status" value="1"/>
</dbReference>
<gene>
    <name evidence="1" type="ORF">AVDCRST_MAG63-877</name>
</gene>
<protein>
    <recommendedName>
        <fullName evidence="2">PIG-L family deacetylase</fullName>
    </recommendedName>
</protein>
<dbReference type="Gene3D" id="3.40.50.10320">
    <property type="entry name" value="LmbE-like"/>
    <property type="match status" value="1"/>
</dbReference>
<dbReference type="PANTHER" id="PTHR12993">
    <property type="entry name" value="N-ACETYLGLUCOSAMINYL-PHOSPHATIDYLINOSITOL DE-N-ACETYLASE-RELATED"/>
    <property type="match status" value="1"/>
</dbReference>
<dbReference type="GO" id="GO:0016811">
    <property type="term" value="F:hydrolase activity, acting on carbon-nitrogen (but not peptide) bonds, in linear amides"/>
    <property type="evidence" value="ECO:0007669"/>
    <property type="project" value="TreeGrafter"/>
</dbReference>
<name>A0A6J4HRJ1_9BACT</name>
<proteinExistence type="predicted"/>
<sequence length="247" mass="27238">MEPTPSDKPLHVVSIGAHPDDEISCAGTLANYVRAGHRATVVTMTRGGMGHMTLPSGELKRLRSEEAAACARVLGADLRLLDFEDSAIPETRDAALVLVDVLRELRPDVVITHGPEQRHPDHRATCRLVSDAYYLCSLPLLQSAHPWHGVGEVYFFDAGETDTYVDITDTLELKTQAAACHRSQYEDWLVVHDAGVDRGGLPDFRVRLRERAAFHGHRCGVRYAEAFRAYWPRAPKAAPLLPVNAAS</sequence>
<dbReference type="InterPro" id="IPR003737">
    <property type="entry name" value="GlcNAc_PI_deacetylase-related"/>
</dbReference>
<accession>A0A6J4HRJ1</accession>